<dbReference type="GO" id="GO:0000103">
    <property type="term" value="P:sulfate assimilation"/>
    <property type="evidence" value="ECO:0007669"/>
    <property type="project" value="TreeGrafter"/>
</dbReference>
<dbReference type="Proteomes" id="UP000005380">
    <property type="component" value="Chromosome"/>
</dbReference>
<keyword evidence="6 7" id="KW-0479">Metal-binding</keyword>
<dbReference type="EMBL" id="CP007030">
    <property type="protein sequence ID" value="AHF01683.1"/>
    <property type="molecule type" value="Genomic_DNA"/>
</dbReference>
<dbReference type="GO" id="GO:0050427">
    <property type="term" value="P:3'-phosphoadenosine 5'-phosphosulfate metabolic process"/>
    <property type="evidence" value="ECO:0007669"/>
    <property type="project" value="TreeGrafter"/>
</dbReference>
<dbReference type="eggNOG" id="COG1218">
    <property type="taxonomic scope" value="Bacteria"/>
</dbReference>
<dbReference type="InParanoid" id="W0DWR6"/>
<dbReference type="CDD" id="cd01638">
    <property type="entry name" value="CysQ"/>
    <property type="match status" value="1"/>
</dbReference>
<comment type="similarity">
    <text evidence="1 6">Belongs to the inositol monophosphatase superfamily. CysQ family.</text>
</comment>
<feature type="binding site" evidence="6">
    <location>
        <position position="220"/>
    </location>
    <ligand>
        <name>substrate</name>
    </ligand>
</feature>
<dbReference type="Gene3D" id="3.40.190.80">
    <property type="match status" value="1"/>
</dbReference>
<dbReference type="NCBIfam" id="TIGR01331">
    <property type="entry name" value="bisphos_cysQ"/>
    <property type="match status" value="1"/>
</dbReference>
<evidence type="ECO:0000256" key="6">
    <source>
        <dbReference type="HAMAP-Rule" id="MF_02095"/>
    </source>
</evidence>
<keyword evidence="2 6" id="KW-1003">Cell membrane</keyword>
<feature type="binding site" evidence="7">
    <location>
        <position position="73"/>
    </location>
    <ligand>
        <name>Mg(2+)</name>
        <dbReference type="ChEBI" id="CHEBI:18420"/>
        <label>1</label>
        <note>catalytic</note>
    </ligand>
</feature>
<dbReference type="GO" id="GO:0005886">
    <property type="term" value="C:plasma membrane"/>
    <property type="evidence" value="ECO:0007669"/>
    <property type="project" value="UniProtKB-SubCell"/>
</dbReference>
<comment type="function">
    <text evidence="6">Converts adenosine-3',5'-bisphosphate (PAP) to AMP.</text>
</comment>
<reference evidence="8 9" key="1">
    <citation type="submission" date="2013-12" db="EMBL/GenBank/DDBJ databases">
        <authorList>
            <consortium name="DOE Joint Genome Institute"/>
            <person name="Kappler U."/>
            <person name="Huntemann M."/>
            <person name="Han J."/>
            <person name="Chen A."/>
            <person name="Kyrpides N."/>
            <person name="Mavromatis K."/>
            <person name="Markowitz V."/>
            <person name="Palaniappan K."/>
            <person name="Ivanova N."/>
            <person name="Schaumberg A."/>
            <person name="Pati A."/>
            <person name="Liolios K."/>
            <person name="Nordberg H.P."/>
            <person name="Cantor M.N."/>
            <person name="Hua S.X."/>
            <person name="Woyke T."/>
        </authorList>
    </citation>
    <scope>NUCLEOTIDE SEQUENCE [LARGE SCALE GENOMIC DNA]</scope>
    <source>
        <strain evidence="9">AL2</strain>
    </source>
</reference>
<comment type="subcellular location">
    <subcellularLocation>
        <location evidence="6">Cell inner membrane</location>
        <topology evidence="6">Peripheral membrane protein</topology>
        <orientation evidence="6">Cytoplasmic side</orientation>
    </subcellularLocation>
</comment>
<evidence type="ECO:0000256" key="5">
    <source>
        <dbReference type="ARBA" id="ARBA00023136"/>
    </source>
</evidence>
<evidence type="ECO:0000313" key="8">
    <source>
        <dbReference type="EMBL" id="AHF01683.1"/>
    </source>
</evidence>
<dbReference type="RefSeq" id="WP_006460659.1">
    <property type="nucleotide sequence ID" value="NZ_CP007030.1"/>
</dbReference>
<dbReference type="STRING" id="717772.THIAE_07865"/>
<gene>
    <name evidence="6" type="primary">cysQ</name>
    <name evidence="8" type="ORF">THIAE_07865</name>
</gene>
<feature type="binding site" evidence="6">
    <location>
        <begin position="96"/>
        <end position="99"/>
    </location>
    <ligand>
        <name>substrate</name>
    </ligand>
</feature>
<feature type="binding site" evidence="6">
    <location>
        <position position="94"/>
    </location>
    <ligand>
        <name>Mg(2+)</name>
        <dbReference type="ChEBI" id="CHEBI:18420"/>
        <label>2</label>
    </ligand>
</feature>
<accession>W0DWR6</accession>
<dbReference type="GO" id="GO:0008441">
    <property type="term" value="F:3'(2'),5'-bisphosphate nucleotidase activity"/>
    <property type="evidence" value="ECO:0007669"/>
    <property type="project" value="UniProtKB-UniRule"/>
</dbReference>
<dbReference type="GO" id="GO:0000287">
    <property type="term" value="F:magnesium ion binding"/>
    <property type="evidence" value="ECO:0007669"/>
    <property type="project" value="UniProtKB-UniRule"/>
</dbReference>
<name>W0DWR6_9GAMM</name>
<dbReference type="InterPro" id="IPR006240">
    <property type="entry name" value="CysQ"/>
</dbReference>
<feature type="binding site" evidence="6">
    <location>
        <position position="94"/>
    </location>
    <ligand>
        <name>Mg(2+)</name>
        <dbReference type="ChEBI" id="CHEBI:18420"/>
        <label>1</label>
    </ligand>
</feature>
<evidence type="ECO:0000256" key="1">
    <source>
        <dbReference type="ARBA" id="ARBA00005289"/>
    </source>
</evidence>
<feature type="binding site" evidence="7">
    <location>
        <position position="97"/>
    </location>
    <ligand>
        <name>Mg(2+)</name>
        <dbReference type="ChEBI" id="CHEBI:18420"/>
        <label>1</label>
        <note>catalytic</note>
    </ligand>
</feature>
<dbReference type="OrthoDB" id="9785695at2"/>
<dbReference type="AlphaFoldDB" id="W0DWR6"/>
<evidence type="ECO:0000256" key="2">
    <source>
        <dbReference type="ARBA" id="ARBA00022475"/>
    </source>
</evidence>
<dbReference type="EC" id="3.1.3.7" evidence="6"/>
<feature type="binding site" evidence="6">
    <location>
        <position position="73"/>
    </location>
    <ligand>
        <name>substrate</name>
    </ligand>
</feature>
<dbReference type="FunCoup" id="W0DWR6">
    <property type="interactions" value="152"/>
</dbReference>
<dbReference type="InterPro" id="IPR000760">
    <property type="entry name" value="Inositol_monophosphatase-like"/>
</dbReference>
<dbReference type="PANTHER" id="PTHR43028:SF5">
    <property type="entry name" value="3'(2'),5'-BISPHOSPHATE NUCLEOTIDASE 1"/>
    <property type="match status" value="1"/>
</dbReference>
<keyword evidence="4 6" id="KW-0378">Hydrolase</keyword>
<evidence type="ECO:0000313" key="9">
    <source>
        <dbReference type="Proteomes" id="UP000005380"/>
    </source>
</evidence>
<dbReference type="HAMAP" id="MF_02095">
    <property type="entry name" value="CysQ"/>
    <property type="match status" value="1"/>
</dbReference>
<protein>
    <recommendedName>
        <fullName evidence="6">3'(2'),5'-bisphosphate nucleotidase CysQ</fullName>
        <ecNumber evidence="6">3.1.3.7</ecNumber>
    </recommendedName>
    <alternativeName>
        <fullName evidence="6">3'(2'),5-bisphosphonucleoside 3'(2')-phosphohydrolase</fullName>
    </alternativeName>
    <alternativeName>
        <fullName evidence="6">3'-phosphoadenosine 5'-phosphate phosphatase</fullName>
        <shortName evidence="6">PAP phosphatase</shortName>
    </alternativeName>
</protein>
<feature type="binding site" evidence="7">
    <location>
        <position position="96"/>
    </location>
    <ligand>
        <name>Mg(2+)</name>
        <dbReference type="ChEBI" id="CHEBI:18420"/>
        <label>1</label>
        <note>catalytic</note>
    </ligand>
</feature>
<dbReference type="KEGG" id="tao:THIAE_07865"/>
<dbReference type="Pfam" id="PF00459">
    <property type="entry name" value="Inositol_P"/>
    <property type="match status" value="1"/>
</dbReference>
<proteinExistence type="inferred from homology"/>
<feature type="binding site" evidence="7">
    <location>
        <position position="94"/>
    </location>
    <ligand>
        <name>Mg(2+)</name>
        <dbReference type="ChEBI" id="CHEBI:18420"/>
        <label>1</label>
        <note>catalytic</note>
    </ligand>
</feature>
<dbReference type="InterPro" id="IPR050725">
    <property type="entry name" value="CysQ/Inositol_MonoPase"/>
</dbReference>
<dbReference type="Gene3D" id="3.30.540.10">
    <property type="entry name" value="Fructose-1,6-Bisphosphatase, subunit A, domain 1"/>
    <property type="match status" value="1"/>
</dbReference>
<dbReference type="InterPro" id="IPR020550">
    <property type="entry name" value="Inositol_monophosphatase_CS"/>
</dbReference>
<feature type="binding site" evidence="6">
    <location>
        <position position="73"/>
    </location>
    <ligand>
        <name>Mg(2+)</name>
        <dbReference type="ChEBI" id="CHEBI:18420"/>
        <label>1</label>
    </ligand>
</feature>
<dbReference type="GO" id="GO:0046854">
    <property type="term" value="P:phosphatidylinositol phosphate biosynthetic process"/>
    <property type="evidence" value="ECO:0007669"/>
    <property type="project" value="InterPro"/>
</dbReference>
<dbReference type="SUPFAM" id="SSF56655">
    <property type="entry name" value="Carbohydrate phosphatase"/>
    <property type="match status" value="1"/>
</dbReference>
<evidence type="ECO:0000256" key="4">
    <source>
        <dbReference type="ARBA" id="ARBA00022801"/>
    </source>
</evidence>
<dbReference type="PRINTS" id="PR00377">
    <property type="entry name" value="IMPHPHTASES"/>
</dbReference>
<evidence type="ECO:0000256" key="7">
    <source>
        <dbReference type="PIRSR" id="PIRSR600760-2"/>
    </source>
</evidence>
<dbReference type="HOGENOM" id="CLU_044118_3_0_6"/>
<comment type="catalytic activity">
    <reaction evidence="6">
        <text>adenosine 3',5'-bisphosphate + H2O = AMP + phosphate</text>
        <dbReference type="Rhea" id="RHEA:10040"/>
        <dbReference type="ChEBI" id="CHEBI:15377"/>
        <dbReference type="ChEBI" id="CHEBI:43474"/>
        <dbReference type="ChEBI" id="CHEBI:58343"/>
        <dbReference type="ChEBI" id="CHEBI:456215"/>
        <dbReference type="EC" id="3.1.3.7"/>
    </reaction>
</comment>
<keyword evidence="9" id="KW-1185">Reference proteome</keyword>
<feature type="binding site" evidence="6 7">
    <location>
        <position position="220"/>
    </location>
    <ligand>
        <name>Mg(2+)</name>
        <dbReference type="ChEBI" id="CHEBI:18420"/>
        <label>2</label>
    </ligand>
</feature>
<dbReference type="PROSITE" id="PS00630">
    <property type="entry name" value="IMP_2"/>
    <property type="match status" value="1"/>
</dbReference>
<keyword evidence="3 6" id="KW-0997">Cell inner membrane</keyword>
<organism evidence="8 9">
    <name type="scientific">Thiomicrospira aerophila AL3</name>
    <dbReference type="NCBI Taxonomy" id="717772"/>
    <lineage>
        <taxon>Bacteria</taxon>
        <taxon>Pseudomonadati</taxon>
        <taxon>Pseudomonadota</taxon>
        <taxon>Gammaproteobacteria</taxon>
        <taxon>Thiotrichales</taxon>
        <taxon>Piscirickettsiaceae</taxon>
        <taxon>Thiomicrospira</taxon>
    </lineage>
</organism>
<keyword evidence="6 7" id="KW-0460">Magnesium</keyword>
<evidence type="ECO:0000256" key="3">
    <source>
        <dbReference type="ARBA" id="ARBA00022519"/>
    </source>
</evidence>
<comment type="cofactor">
    <cofactor evidence="6 7">
        <name>Mg(2+)</name>
        <dbReference type="ChEBI" id="CHEBI:18420"/>
    </cofactor>
</comment>
<dbReference type="PANTHER" id="PTHR43028">
    <property type="entry name" value="3'(2'),5'-BISPHOSPHATE NUCLEOTIDASE 1"/>
    <property type="match status" value="1"/>
</dbReference>
<feature type="binding site" evidence="6">
    <location>
        <position position="97"/>
    </location>
    <ligand>
        <name>Mg(2+)</name>
        <dbReference type="ChEBI" id="CHEBI:18420"/>
        <label>2</label>
    </ligand>
</feature>
<sequence length="277" mass="30711">MTPTHQDYQAWLPSVCHLARQAGLVIMDIYQCPDCHVEQKQDGSPVTEADRLADQLIREGLTKLTPHIPVVSEENLVNTPFAQRQAWSCFWLVDPLDGTKEFVERTNEFCVNIALVVDGIARLGVIFAPVTNQMFSAYEGGEAMLARDGRLQKLRTRTPAQAPFKVTASRRHGRRLDSVLERLKDEGVEYLPMGSALKSCLVATGQADIYPRFGPTSHWDTAASQVIVEAAGGALLDMSLQPLRYFPTEDLLNPHFVVIGDLAWLQEHAVMLSALSA</sequence>
<feature type="binding site" evidence="6">
    <location>
        <position position="96"/>
    </location>
    <ligand>
        <name>Mg(2+)</name>
        <dbReference type="ChEBI" id="CHEBI:18420"/>
        <label>1</label>
    </ligand>
</feature>
<keyword evidence="5 6" id="KW-0472">Membrane</keyword>